<feature type="region of interest" description="Disordered" evidence="1">
    <location>
        <begin position="215"/>
        <end position="243"/>
    </location>
</feature>
<dbReference type="RefSeq" id="WP_218118672.1">
    <property type="nucleotide sequence ID" value="NZ_FNFY01000036.1"/>
</dbReference>
<dbReference type="STRING" id="576118.SAMN05216216_13617"/>
<protein>
    <submittedName>
        <fullName evidence="2">SEC-C motif-containing protein</fullName>
    </submittedName>
</protein>
<dbReference type="AlphaFoldDB" id="A0A1G9IQP5"/>
<evidence type="ECO:0000256" key="1">
    <source>
        <dbReference type="SAM" id="MobiDB-lite"/>
    </source>
</evidence>
<evidence type="ECO:0000313" key="2">
    <source>
        <dbReference type="EMBL" id="SDL27477.1"/>
    </source>
</evidence>
<accession>A0A1G9IQP5</accession>
<sequence>MFDRAKTIASMQAEEDWVDTEELRNIIEEQNKQPYINFEGIIAIYKIGLIKEESLIEDIAPMLMSEDDLLLEELKNTLAAFQSDRVVDVVEPLVTGSFPIFQIDVIAGTHTQSAVAALKRLYQTVDGLDLKSVIVKGLAEQLSAEGRPEIEDFMTYDNYDGIFDMEELAYGYFKVMGYDHPELENWREKTLTRIEDAGDPSDILSHMESIMPTPKKPVVSEKLGRNEPCPCGSGKKYKKCHGK</sequence>
<dbReference type="EMBL" id="FNFY01000036">
    <property type="protein sequence ID" value="SDL27477.1"/>
    <property type="molecule type" value="Genomic_DNA"/>
</dbReference>
<dbReference type="PANTHER" id="PTHR33747">
    <property type="entry name" value="UPF0225 PROTEIN SCO1677"/>
    <property type="match status" value="1"/>
</dbReference>
<reference evidence="3" key="1">
    <citation type="submission" date="2016-10" db="EMBL/GenBank/DDBJ databases">
        <authorList>
            <person name="Varghese N."/>
            <person name="Submissions S."/>
        </authorList>
    </citation>
    <scope>NUCLEOTIDE SEQUENCE [LARGE SCALE GENOMIC DNA]</scope>
    <source>
        <strain evidence="3">CGMCC 1.8895</strain>
    </source>
</reference>
<dbReference type="Gene3D" id="3.10.450.50">
    <property type="match status" value="1"/>
</dbReference>
<dbReference type="InterPro" id="IPR004027">
    <property type="entry name" value="SEC_C_motif"/>
</dbReference>
<organism evidence="2 3">
    <name type="scientific">Lacicoccus qingdaonensis</name>
    <dbReference type="NCBI Taxonomy" id="576118"/>
    <lineage>
        <taxon>Bacteria</taxon>
        <taxon>Bacillati</taxon>
        <taxon>Bacillota</taxon>
        <taxon>Bacilli</taxon>
        <taxon>Bacillales</taxon>
        <taxon>Salinicoccaceae</taxon>
        <taxon>Lacicoccus</taxon>
    </lineage>
</organism>
<evidence type="ECO:0000313" key="3">
    <source>
        <dbReference type="Proteomes" id="UP000199008"/>
    </source>
</evidence>
<keyword evidence="3" id="KW-1185">Reference proteome</keyword>
<name>A0A1G9IQP5_9BACL</name>
<dbReference type="Proteomes" id="UP000199008">
    <property type="component" value="Unassembled WGS sequence"/>
</dbReference>
<dbReference type="Pfam" id="PF02810">
    <property type="entry name" value="SEC-C"/>
    <property type="match status" value="1"/>
</dbReference>
<dbReference type="SUPFAM" id="SSF103642">
    <property type="entry name" value="Sec-C motif"/>
    <property type="match status" value="1"/>
</dbReference>
<dbReference type="PANTHER" id="PTHR33747:SF1">
    <property type="entry name" value="ADENYLATE CYCLASE-ASSOCIATED CAP C-TERMINAL DOMAIN-CONTAINING PROTEIN"/>
    <property type="match status" value="1"/>
</dbReference>
<proteinExistence type="predicted"/>
<gene>
    <name evidence="2" type="ORF">SAMN05216216_13617</name>
</gene>